<dbReference type="EMBL" id="CP062796">
    <property type="protein sequence ID" value="QUL99597.1"/>
    <property type="molecule type" value="Genomic_DNA"/>
</dbReference>
<keyword evidence="2" id="KW-0678">Repressor</keyword>
<dbReference type="Gene3D" id="3.30.460.10">
    <property type="entry name" value="Beta Polymerase, domain 2"/>
    <property type="match status" value="1"/>
</dbReference>
<dbReference type="GO" id="GO:0090071">
    <property type="term" value="P:negative regulation of ribosome biogenesis"/>
    <property type="evidence" value="ECO:0007669"/>
    <property type="project" value="UniProtKB-UniRule"/>
</dbReference>
<comment type="subunit">
    <text evidence="2">Interacts with ribosomal protein uL14 (rplN).</text>
</comment>
<dbReference type="KEGG" id="fcz:IMF26_05645"/>
<dbReference type="GO" id="GO:0043023">
    <property type="term" value="F:ribosomal large subunit binding"/>
    <property type="evidence" value="ECO:0007669"/>
    <property type="project" value="TreeGrafter"/>
</dbReference>
<comment type="similarity">
    <text evidence="1 2">Belongs to the Iojap/RsfS family.</text>
</comment>
<dbReference type="Pfam" id="PF02410">
    <property type="entry name" value="RsfS"/>
    <property type="match status" value="1"/>
</dbReference>
<gene>
    <name evidence="2 3" type="primary">rsfS</name>
    <name evidence="3" type="ORF">IMF26_05645</name>
</gene>
<dbReference type="GO" id="GO:0005737">
    <property type="term" value="C:cytoplasm"/>
    <property type="evidence" value="ECO:0007669"/>
    <property type="project" value="UniProtKB-SubCell"/>
</dbReference>
<accession>A0AAT9LF02</accession>
<keyword evidence="2" id="KW-0810">Translation regulation</keyword>
<dbReference type="GO" id="GO:0017148">
    <property type="term" value="P:negative regulation of translation"/>
    <property type="evidence" value="ECO:0007669"/>
    <property type="project" value="UniProtKB-UniRule"/>
</dbReference>
<dbReference type="PANTHER" id="PTHR21043">
    <property type="entry name" value="IOJAP SUPERFAMILY ORTHOLOG"/>
    <property type="match status" value="1"/>
</dbReference>
<reference evidence="3" key="2">
    <citation type="journal article" date="2023" name="Biology">
        <title>Prokaryotic Life Associated with Coal-Fire Gas Vents Revealed by Metagenomics.</title>
        <authorList>
            <person name="Kadnikov V.V."/>
            <person name="Mardanov A.V."/>
            <person name="Beletsky A.V."/>
            <person name="Karnachuk O.V."/>
            <person name="Ravin N.V."/>
        </authorList>
    </citation>
    <scope>NUCLEOTIDE SEQUENCE</scope>
    <source>
        <strain evidence="3">Bu02</strain>
    </source>
</reference>
<dbReference type="AlphaFoldDB" id="A0AAT9LF02"/>
<keyword evidence="2" id="KW-0963">Cytoplasm</keyword>
<sequence>MSIARTLDLGRAVDVVILEVKAITLIADYFVIASGTSQRHVKALADRAIEENTWKPIHVEGYELGYWVLLDYGDVVVHIFREAERSFYGLERLWGDAPRVDLEGHSQRP</sequence>
<dbReference type="PANTHER" id="PTHR21043:SF0">
    <property type="entry name" value="MITOCHONDRIAL ASSEMBLY OF RIBOSOMAL LARGE SUBUNIT PROTEIN 1"/>
    <property type="match status" value="1"/>
</dbReference>
<protein>
    <recommendedName>
        <fullName evidence="2">Ribosomal silencing factor RsfS</fullName>
    </recommendedName>
</protein>
<evidence type="ECO:0000256" key="2">
    <source>
        <dbReference type="HAMAP-Rule" id="MF_01477"/>
    </source>
</evidence>
<evidence type="ECO:0000313" key="3">
    <source>
        <dbReference type="EMBL" id="QUL99597.1"/>
    </source>
</evidence>
<comment type="function">
    <text evidence="2">Functions as a ribosomal silencing factor. Interacts with ribosomal protein uL14 (rplN), blocking formation of intersubunit bridge B8. Prevents association of the 30S and 50S ribosomal subunits and the formation of functional ribosomes, thus repressing translation.</text>
</comment>
<dbReference type="NCBIfam" id="TIGR00090">
    <property type="entry name" value="rsfS_iojap_ybeB"/>
    <property type="match status" value="1"/>
</dbReference>
<proteinExistence type="inferred from homology"/>
<dbReference type="InterPro" id="IPR043519">
    <property type="entry name" value="NT_sf"/>
</dbReference>
<dbReference type="SUPFAM" id="SSF81301">
    <property type="entry name" value="Nucleotidyltransferase"/>
    <property type="match status" value="1"/>
</dbReference>
<organism evidence="3">
    <name type="scientific">Candidatus Fermentithermobacillus carboniphilus</name>
    <dbReference type="NCBI Taxonomy" id="3085328"/>
    <lineage>
        <taxon>Bacteria</taxon>
        <taxon>Bacillati</taxon>
        <taxon>Bacillota</taxon>
        <taxon>Candidatus Fermentithermobacillia</taxon>
        <taxon>Candidatus Fermentithermobacillales</taxon>
        <taxon>Candidatus Fermentithermobacillaceae</taxon>
        <taxon>Candidatus Fermentithermobacillus</taxon>
    </lineage>
</organism>
<dbReference type="GO" id="GO:0042256">
    <property type="term" value="P:cytosolic ribosome assembly"/>
    <property type="evidence" value="ECO:0007669"/>
    <property type="project" value="UniProtKB-UniRule"/>
</dbReference>
<evidence type="ECO:0000256" key="1">
    <source>
        <dbReference type="ARBA" id="ARBA00010574"/>
    </source>
</evidence>
<name>A0AAT9LF02_9FIRM</name>
<dbReference type="InterPro" id="IPR004394">
    <property type="entry name" value="Iojap/RsfS/C7orf30"/>
</dbReference>
<reference evidence="3" key="1">
    <citation type="submission" date="2020-10" db="EMBL/GenBank/DDBJ databases">
        <authorList>
            <person name="Kadnikov V."/>
            <person name="Beletsky A.V."/>
            <person name="Mardanov A.V."/>
            <person name="Karnachuk O.V."/>
            <person name="Ravin N.V."/>
        </authorList>
    </citation>
    <scope>NUCLEOTIDE SEQUENCE</scope>
    <source>
        <strain evidence="3">Bu02</strain>
    </source>
</reference>
<dbReference type="HAMAP" id="MF_01477">
    <property type="entry name" value="Iojap_RsfS"/>
    <property type="match status" value="1"/>
</dbReference>
<comment type="subcellular location">
    <subcellularLocation>
        <location evidence="2">Cytoplasm</location>
    </subcellularLocation>
</comment>